<protein>
    <submittedName>
        <fullName evidence="1">Uncharacterized protein</fullName>
    </submittedName>
</protein>
<dbReference type="RefSeq" id="WP_211870019.1">
    <property type="nucleotide sequence ID" value="NZ_JAAEDI010000018.1"/>
</dbReference>
<gene>
    <name evidence="1" type="ORF">GXW78_16880</name>
</gene>
<proteinExistence type="predicted"/>
<organism evidence="1 2">
    <name type="scientific">Neoroseomonas terrae</name>
    <dbReference type="NCBI Taxonomy" id="424799"/>
    <lineage>
        <taxon>Bacteria</taxon>
        <taxon>Pseudomonadati</taxon>
        <taxon>Pseudomonadota</taxon>
        <taxon>Alphaproteobacteria</taxon>
        <taxon>Acetobacterales</taxon>
        <taxon>Acetobacteraceae</taxon>
        <taxon>Neoroseomonas</taxon>
    </lineage>
</organism>
<keyword evidence="2" id="KW-1185">Reference proteome</keyword>
<evidence type="ECO:0000313" key="2">
    <source>
        <dbReference type="Proteomes" id="UP000698752"/>
    </source>
</evidence>
<sequence>MSDPVTLTRARIDAGLAICEHIAEGDAPACEACQGKADKAVAGFLRAFGHGNPRYLPCRSPDGASSHIWIVPHDLNKLANAVKP</sequence>
<comment type="caution">
    <text evidence="1">The sequence shown here is derived from an EMBL/GenBank/DDBJ whole genome shotgun (WGS) entry which is preliminary data.</text>
</comment>
<name>A0ABS5EK46_9PROT</name>
<reference evidence="2" key="1">
    <citation type="journal article" date="2021" name="Syst. Appl. Microbiol.">
        <title>Roseomonas hellenica sp. nov., isolated from roots of wild-growing Alkanna tinctoria.</title>
        <authorList>
            <person name="Rat A."/>
            <person name="Naranjo H.D."/>
            <person name="Lebbe L."/>
            <person name="Cnockaert M."/>
            <person name="Krigas N."/>
            <person name="Grigoriadou K."/>
            <person name="Maloupa E."/>
            <person name="Willems A."/>
        </authorList>
    </citation>
    <scope>NUCLEOTIDE SEQUENCE [LARGE SCALE GENOMIC DNA]</scope>
    <source>
        <strain evidence="2">LMG 31159</strain>
    </source>
</reference>
<evidence type="ECO:0000313" key="1">
    <source>
        <dbReference type="EMBL" id="MBR0651350.1"/>
    </source>
</evidence>
<accession>A0ABS5EK46</accession>
<dbReference type="Proteomes" id="UP000698752">
    <property type="component" value="Unassembled WGS sequence"/>
</dbReference>
<dbReference type="EMBL" id="JAAEDI010000018">
    <property type="protein sequence ID" value="MBR0651350.1"/>
    <property type="molecule type" value="Genomic_DNA"/>
</dbReference>